<protein>
    <submittedName>
        <fullName evidence="1">Uncharacterized protein</fullName>
    </submittedName>
</protein>
<proteinExistence type="predicted"/>
<organism evidence="1">
    <name type="scientific">Arundo donax</name>
    <name type="common">Giant reed</name>
    <name type="synonym">Donax arundinaceus</name>
    <dbReference type="NCBI Taxonomy" id="35708"/>
    <lineage>
        <taxon>Eukaryota</taxon>
        <taxon>Viridiplantae</taxon>
        <taxon>Streptophyta</taxon>
        <taxon>Embryophyta</taxon>
        <taxon>Tracheophyta</taxon>
        <taxon>Spermatophyta</taxon>
        <taxon>Magnoliopsida</taxon>
        <taxon>Liliopsida</taxon>
        <taxon>Poales</taxon>
        <taxon>Poaceae</taxon>
        <taxon>PACMAD clade</taxon>
        <taxon>Arundinoideae</taxon>
        <taxon>Arundineae</taxon>
        <taxon>Arundo</taxon>
    </lineage>
</organism>
<dbReference type="AlphaFoldDB" id="A0A0A9C776"/>
<reference evidence="1" key="2">
    <citation type="journal article" date="2015" name="Data Brief">
        <title>Shoot transcriptome of the giant reed, Arundo donax.</title>
        <authorList>
            <person name="Barrero R.A."/>
            <person name="Guerrero F.D."/>
            <person name="Moolhuijzen P."/>
            <person name="Goolsby J.A."/>
            <person name="Tidwell J."/>
            <person name="Bellgard S.E."/>
            <person name="Bellgard M.I."/>
        </authorList>
    </citation>
    <scope>NUCLEOTIDE SEQUENCE</scope>
    <source>
        <tissue evidence="1">Shoot tissue taken approximately 20 cm above the soil surface</tissue>
    </source>
</reference>
<dbReference type="EMBL" id="GBRH01228635">
    <property type="protein sequence ID" value="JAD69260.1"/>
    <property type="molecule type" value="Transcribed_RNA"/>
</dbReference>
<reference evidence="1" key="1">
    <citation type="submission" date="2014-09" db="EMBL/GenBank/DDBJ databases">
        <authorList>
            <person name="Magalhaes I.L.F."/>
            <person name="Oliveira U."/>
            <person name="Santos F.R."/>
            <person name="Vidigal T.H.D.A."/>
            <person name="Brescovit A.D."/>
            <person name="Santos A.J."/>
        </authorList>
    </citation>
    <scope>NUCLEOTIDE SEQUENCE</scope>
    <source>
        <tissue evidence="1">Shoot tissue taken approximately 20 cm above the soil surface</tissue>
    </source>
</reference>
<evidence type="ECO:0000313" key="1">
    <source>
        <dbReference type="EMBL" id="JAD69260.1"/>
    </source>
</evidence>
<accession>A0A0A9C776</accession>
<sequence length="35" mass="3960">MRDPRTSWVPERMGYWDFECLETAVALGLGCGGRV</sequence>
<name>A0A0A9C776_ARUDO</name>